<keyword evidence="12" id="KW-1185">Reference proteome</keyword>
<feature type="compositionally biased region" description="Low complexity" evidence="6">
    <location>
        <begin position="20"/>
        <end position="33"/>
    </location>
</feature>
<feature type="transmembrane region" description="Helical" evidence="7">
    <location>
        <begin position="270"/>
        <end position="288"/>
    </location>
</feature>
<dbReference type="InterPro" id="IPR000791">
    <property type="entry name" value="Gpr1/Fun34/SatP-like"/>
</dbReference>
<dbReference type="AlphaFoldDB" id="A0A451EJN9"/>
<dbReference type="NCBIfam" id="NF038013">
    <property type="entry name" value="AceTr_1"/>
    <property type="match status" value="1"/>
</dbReference>
<sequence>MPGSVGIFAEADVADPGEPATHANTTAAASTKAVDNRAKTVRPRCGRPRKVVVYYFDSDAENDEGVADAVENDSTTSPSEELKALSRCGPPNAPERVCCYSHCGHRRAPAHRPISPENPRIGSPTPLGFFAFGMTMLLYNVHNANICRLNMATMGLILMFGGLTQFVCGFFELINRNTLGCTISTTYGAFWVATAILFLWPESSYVEKGDNNYMGGFFLLWFVFASSLFASSFRSPFTCMALLFLVPLNFLLQSIGFFLNSDTIAHVTGYLGMVIGALATYIGMAFTLRDVYGRSLLPILFQKRMRYVEW</sequence>
<dbReference type="GO" id="GO:0005886">
    <property type="term" value="C:plasma membrane"/>
    <property type="evidence" value="ECO:0007669"/>
    <property type="project" value="TreeGrafter"/>
</dbReference>
<evidence type="ECO:0000313" key="8">
    <source>
        <dbReference type="EMBL" id="AYU75711.1"/>
    </source>
</evidence>
<feature type="transmembrane region" description="Helical" evidence="7">
    <location>
        <begin position="178"/>
        <end position="200"/>
    </location>
</feature>
<comment type="similarity">
    <text evidence="2">Belongs to the acetate uptake transporter (AceTr) (TC 2.A.96) family.</text>
</comment>
<proteinExistence type="inferred from homology"/>
<evidence type="ECO:0000313" key="13">
    <source>
        <dbReference type="Proteomes" id="UP000318447"/>
    </source>
</evidence>
<dbReference type="PANTHER" id="PTHR30178">
    <property type="entry name" value="INNER MEMBRANE PROTEIN YAAH"/>
    <property type="match status" value="1"/>
</dbReference>
<evidence type="ECO:0000256" key="6">
    <source>
        <dbReference type="SAM" id="MobiDB-lite"/>
    </source>
</evidence>
<keyword evidence="5 7" id="KW-0472">Membrane</keyword>
<gene>
    <name evidence="10" type="ORF">CGC21_23185</name>
    <name evidence="9" type="ORF">LDBPK_030350</name>
    <name evidence="8" type="ORF">LdCL_030008500</name>
</gene>
<dbReference type="RefSeq" id="XP_003858000.1">
    <property type="nucleotide sequence ID" value="XM_003857952.1"/>
</dbReference>
<reference evidence="9" key="2">
    <citation type="submission" date="2011-01" db="EMBL/GenBank/DDBJ databases">
        <authorList>
            <person name="Zhao B.P."/>
            <person name="Ren Z.A."/>
            <person name="Li C.D."/>
        </authorList>
    </citation>
    <scope>NUCLEOTIDE SEQUENCE</scope>
    <source>
        <strain evidence="9">BPK282A1</strain>
    </source>
</reference>
<reference evidence="11" key="3">
    <citation type="submission" date="2011-02" db="EMBL/GenBank/DDBJ databases">
        <title>Whole genome sequencing of Leishmania donovani clinical lines reveals dynamic variation related to drug resistance.</title>
        <authorList>
            <person name="Downing T."/>
            <person name="Imamura H."/>
            <person name="Sanders M."/>
            <person name="Decuypere S."/>
            <person name="Hertz-Fowler C."/>
            <person name="Clark T.G."/>
            <person name="Rijal S."/>
            <person name="Sundar S."/>
            <person name="Quail M.A."/>
            <person name="De Doncker S."/>
            <person name="Maes I."/>
            <person name="Vanaerschot M."/>
            <person name="Stark O."/>
            <person name="Schonian G."/>
            <person name="Dujardin J.C."/>
            <person name="Berriman M."/>
        </authorList>
    </citation>
    <scope>NUCLEOTIDE SEQUENCE [LARGE SCALE GENOMIC DNA]</scope>
    <source>
        <strain evidence="11">BPK282A1</strain>
    </source>
</reference>
<dbReference type="EMBL" id="RHLC01000047">
    <property type="protein sequence ID" value="TPP53988.1"/>
    <property type="molecule type" value="Genomic_DNA"/>
</dbReference>
<dbReference type="EMBL" id="CP029502">
    <property type="protein sequence ID" value="AYU75711.1"/>
    <property type="molecule type" value="Genomic_DNA"/>
</dbReference>
<keyword evidence="3 7" id="KW-0812">Transmembrane</keyword>
<dbReference type="Proteomes" id="UP000274082">
    <property type="component" value="Chromosome 3"/>
</dbReference>
<evidence type="ECO:0000256" key="4">
    <source>
        <dbReference type="ARBA" id="ARBA00022989"/>
    </source>
</evidence>
<dbReference type="GO" id="GO:0071422">
    <property type="term" value="P:succinate transmembrane transport"/>
    <property type="evidence" value="ECO:0007669"/>
    <property type="project" value="TreeGrafter"/>
</dbReference>
<feature type="region of interest" description="Disordered" evidence="6">
    <location>
        <begin position="11"/>
        <end position="41"/>
    </location>
</feature>
<dbReference type="Proteomes" id="UP000318447">
    <property type="component" value="Unassembled WGS sequence"/>
</dbReference>
<dbReference type="Pfam" id="PF01184">
    <property type="entry name" value="Gpr1_Fun34_YaaH"/>
    <property type="match status" value="1"/>
</dbReference>
<dbReference type="GO" id="GO:0015360">
    <property type="term" value="F:acetate:proton symporter activity"/>
    <property type="evidence" value="ECO:0007669"/>
    <property type="project" value="TreeGrafter"/>
</dbReference>
<evidence type="ECO:0000256" key="5">
    <source>
        <dbReference type="ARBA" id="ARBA00023136"/>
    </source>
</evidence>
<dbReference type="EMBL" id="FR799590">
    <property type="protein sequence ID" value="CBZ31276.1"/>
    <property type="molecule type" value="Genomic_DNA"/>
</dbReference>
<evidence type="ECO:0000256" key="7">
    <source>
        <dbReference type="SAM" id="Phobius"/>
    </source>
</evidence>
<dbReference type="VEuPathDB" id="TriTrypDB:LDHU3_03.0360"/>
<dbReference type="InterPro" id="IPR047623">
    <property type="entry name" value="SatP"/>
</dbReference>
<dbReference type="VEuPathDB" id="TriTrypDB:LdCL_030008500"/>
<dbReference type="GeneID" id="13390375"/>
<keyword evidence="4 7" id="KW-1133">Transmembrane helix</keyword>
<reference evidence="8 12" key="4">
    <citation type="journal article" date="2018" name="Sci. Rep.">
        <title>A complete Leishmania donovani reference genome identifies novel genetic variations associated with virulence.</title>
        <authorList>
            <person name="Lypaczewski P."/>
            <person name="Hoshizaki J."/>
            <person name="Zhang W.-W."/>
            <person name="McCall L.-I."/>
            <person name="Torcivia-Rodriguez J."/>
            <person name="Simonyan V."/>
            <person name="Kaur A."/>
            <person name="Dewar K."/>
            <person name="Matlashewski G."/>
        </authorList>
    </citation>
    <scope>NUCLEOTIDE SEQUENCE [LARGE SCALE GENOMIC DNA]</scope>
    <source>
        <strain evidence="8 12">LdCL</strain>
    </source>
</reference>
<comment type="subcellular location">
    <subcellularLocation>
        <location evidence="1">Membrane</location>
        <topology evidence="1">Multi-pass membrane protein</topology>
    </subcellularLocation>
</comment>
<dbReference type="KEGG" id="ldo:LDBPK_030350"/>
<dbReference type="OrthoDB" id="3648309at2759"/>
<dbReference type="PANTHER" id="PTHR30178:SF3">
    <property type="entry name" value="SUCCINATE-ACETATE_PROTON SYMPORTER SATP"/>
    <property type="match status" value="1"/>
</dbReference>
<evidence type="ECO:0000313" key="9">
    <source>
        <dbReference type="EMBL" id="CBZ31276.1"/>
    </source>
</evidence>
<evidence type="ECO:0000256" key="2">
    <source>
        <dbReference type="ARBA" id="ARBA00005587"/>
    </source>
</evidence>
<accession>E9B7Q3</accession>
<protein>
    <submittedName>
        <fullName evidence="8">GPR1/FUN34/yaaH family, putative</fullName>
    </submittedName>
</protein>
<evidence type="ECO:0000313" key="10">
    <source>
        <dbReference type="EMBL" id="TPP53988.1"/>
    </source>
</evidence>
<feature type="transmembrane region" description="Helical" evidence="7">
    <location>
        <begin position="237"/>
        <end position="258"/>
    </location>
</feature>
<evidence type="ECO:0000313" key="12">
    <source>
        <dbReference type="Proteomes" id="UP000274082"/>
    </source>
</evidence>
<dbReference type="OMA" id="CGFFELI"/>
<dbReference type="Proteomes" id="UP000008980">
    <property type="component" value="Chromosome 3"/>
</dbReference>
<accession>A0A451EJN9</accession>
<feature type="transmembrane region" description="Helical" evidence="7">
    <location>
        <begin position="212"/>
        <end position="230"/>
    </location>
</feature>
<dbReference type="VEuPathDB" id="TriTrypDB:LdBPK_030350.1"/>
<reference evidence="9 11" key="1">
    <citation type="journal article" date="2011" name="Genome Res.">
        <title>Whole genome sequencing of multiple Leishmania donovani clinical isolates provides insights into population structure and mechanisms of drug resistance.</title>
        <authorList>
            <person name="Downing T."/>
            <person name="Imamura H."/>
            <person name="Decuypere S."/>
            <person name="Clark T.G."/>
            <person name="Coombs G.H."/>
            <person name="Cotton J.A."/>
            <person name="Hilley J.D."/>
            <person name="de Doncker S."/>
            <person name="Maes I."/>
            <person name="Mottram J.C."/>
            <person name="Quail M.A."/>
            <person name="Rijal S."/>
            <person name="Sanders M."/>
            <person name="Schonian G."/>
            <person name="Stark O."/>
            <person name="Sundar S."/>
            <person name="Vanaerschot M."/>
            <person name="Hertz-Fowler C."/>
            <person name="Dujardin J.C."/>
            <person name="Berriman M."/>
        </authorList>
    </citation>
    <scope>NUCLEOTIDE SEQUENCE [LARGE SCALE GENOMIC DNA]</scope>
    <source>
        <strain evidence="9 11">BPK282A1</strain>
    </source>
</reference>
<evidence type="ECO:0000256" key="1">
    <source>
        <dbReference type="ARBA" id="ARBA00004141"/>
    </source>
</evidence>
<feature type="transmembrane region" description="Helical" evidence="7">
    <location>
        <begin position="151"/>
        <end position="171"/>
    </location>
</feature>
<evidence type="ECO:0000256" key="3">
    <source>
        <dbReference type="ARBA" id="ARBA00022692"/>
    </source>
</evidence>
<name>A0A451EJN9_LEIDO</name>
<reference evidence="13" key="5">
    <citation type="submission" date="2019-02" db="EMBL/GenBank/DDBJ databases">
        <title>FDA dAtabase for Regulatory Grade micrObial Sequences (FDA-ARGOS): Supporting development and validation of Infectious Disease Dx tests.</title>
        <authorList>
            <person name="Duncan R."/>
            <person name="Fisher C."/>
            <person name="Tallon L."/>
            <person name="Sadzewicz L."/>
            <person name="Sengamalay N."/>
            <person name="Ott S."/>
            <person name="Godinez A."/>
            <person name="Nagaraj S."/>
            <person name="Vavikolanu K."/>
            <person name="Nadendla S."/>
            <person name="Aluvathingal J."/>
            <person name="Sichtig H."/>
        </authorList>
    </citation>
    <scope>NUCLEOTIDE SEQUENCE [LARGE SCALE GENOMIC DNA]</scope>
    <source>
        <strain evidence="13">FDAARGOS_361</strain>
    </source>
</reference>
<reference evidence="10" key="6">
    <citation type="submission" date="2019-02" db="EMBL/GenBank/DDBJ databases">
        <title>FDA dAtabase for Regulatory Grade micrObial Sequences (FDA-ARGOS): Supporting development and validation of Infectious Disease Dx tests.</title>
        <authorList>
            <person name="Duncan R."/>
            <person name="Fisher C."/>
            <person name="Tallon L.J."/>
            <person name="Sadzewicz L."/>
            <person name="Sengamalay N."/>
            <person name="Ott S."/>
            <person name="Godinez A."/>
            <person name="Nagaraj S."/>
            <person name="Nadendla S."/>
            <person name="Sichtig H."/>
        </authorList>
    </citation>
    <scope>NUCLEOTIDE SEQUENCE</scope>
    <source>
        <strain evidence="10">FDAARGOS_361</strain>
    </source>
</reference>
<organism evidence="8 12">
    <name type="scientific">Leishmania donovani</name>
    <dbReference type="NCBI Taxonomy" id="5661"/>
    <lineage>
        <taxon>Eukaryota</taxon>
        <taxon>Discoba</taxon>
        <taxon>Euglenozoa</taxon>
        <taxon>Kinetoplastea</taxon>
        <taxon>Metakinetoplastina</taxon>
        <taxon>Trypanosomatida</taxon>
        <taxon>Trypanosomatidae</taxon>
        <taxon>Leishmaniinae</taxon>
        <taxon>Leishmania</taxon>
    </lineage>
</organism>
<evidence type="ECO:0000313" key="11">
    <source>
        <dbReference type="Proteomes" id="UP000008980"/>
    </source>
</evidence>